<evidence type="ECO:0000313" key="2">
    <source>
        <dbReference type="Proteomes" id="UP001056539"/>
    </source>
</evidence>
<dbReference type="EMBL" id="CP073355">
    <property type="protein sequence ID" value="URA11109.1"/>
    <property type="molecule type" value="Genomic_DNA"/>
</dbReference>
<dbReference type="Proteomes" id="UP001056539">
    <property type="component" value="Chromosome"/>
</dbReference>
<protein>
    <submittedName>
        <fullName evidence="1">Uncharacterized protein</fullName>
    </submittedName>
</protein>
<reference evidence="1" key="2">
    <citation type="submission" date="2022-06" db="EMBL/GenBank/DDBJ databases">
        <title>Thermospira aquatica gen. nov., sp. nov.</title>
        <authorList>
            <person name="Ben Ali Gam Z."/>
            <person name="Labat M."/>
        </authorList>
    </citation>
    <scope>NUCLEOTIDE SEQUENCE</scope>
    <source>
        <strain evidence="1">F1F22</strain>
    </source>
</reference>
<keyword evidence="2" id="KW-1185">Reference proteome</keyword>
<accession>A0AAX3BGF2</accession>
<dbReference type="KEGG" id="taqu:KDW03_04750"/>
<proteinExistence type="predicted"/>
<gene>
    <name evidence="1" type="ORF">KDW03_04750</name>
</gene>
<name>A0AAX3BGF2_9SPIR</name>
<dbReference type="RefSeq" id="WP_271436244.1">
    <property type="nucleotide sequence ID" value="NZ_CP073355.1"/>
</dbReference>
<evidence type="ECO:0000313" key="1">
    <source>
        <dbReference type="EMBL" id="URA11109.1"/>
    </source>
</evidence>
<reference evidence="1" key="1">
    <citation type="submission" date="2021-04" db="EMBL/GenBank/DDBJ databases">
        <authorList>
            <person name="Postec A."/>
        </authorList>
    </citation>
    <scope>NUCLEOTIDE SEQUENCE</scope>
    <source>
        <strain evidence="1">F1F22</strain>
    </source>
</reference>
<organism evidence="1 2">
    <name type="scientific">Thermospira aquatica</name>
    <dbReference type="NCBI Taxonomy" id="2828656"/>
    <lineage>
        <taxon>Bacteria</taxon>
        <taxon>Pseudomonadati</taxon>
        <taxon>Spirochaetota</taxon>
        <taxon>Spirochaetia</taxon>
        <taxon>Brevinematales</taxon>
        <taxon>Thermospiraceae</taxon>
        <taxon>Thermospira</taxon>
    </lineage>
</organism>
<sequence>MLFTSPGGNVFWNGGGPIDTIFGVFSEEKGKSLVGVGTNMAGVPELFFLDENGGDSGIPSLRLTITPFISYGIRRGERVYVFVSISAGISRLYSFIQGEWRGGALYFCVDKFQALNVVVYEDLVVVAYVTEPRKIVVKMYQDTSTGLRELSAKTLETPEDKGYIEAIDFFHDKAGEKIILGVFHGLDGETKVGVSYYTLRL</sequence>
<dbReference type="AlphaFoldDB" id="A0AAX3BGF2"/>